<dbReference type="InterPro" id="IPR004147">
    <property type="entry name" value="ABC1_dom"/>
</dbReference>
<dbReference type="PANTHER" id="PTHR43851:SF3">
    <property type="entry name" value="COENZYME Q8"/>
    <property type="match status" value="1"/>
</dbReference>
<dbReference type="SUPFAM" id="SSF56112">
    <property type="entry name" value="Protein kinase-like (PK-like)"/>
    <property type="match status" value="1"/>
</dbReference>
<dbReference type="Proteomes" id="UP001300502">
    <property type="component" value="Unassembled WGS sequence"/>
</dbReference>
<comment type="similarity">
    <text evidence="1">Belongs to the protein kinase superfamily. ADCK protein kinase family.</text>
</comment>
<dbReference type="GO" id="GO:0016740">
    <property type="term" value="F:transferase activity"/>
    <property type="evidence" value="ECO:0007669"/>
    <property type="project" value="UniProtKB-KW"/>
</dbReference>
<feature type="compositionally biased region" description="Basic and acidic residues" evidence="5">
    <location>
        <begin position="52"/>
        <end position="62"/>
    </location>
</feature>
<dbReference type="CDD" id="cd13970">
    <property type="entry name" value="ABC1_ADCK3"/>
    <property type="match status" value="1"/>
</dbReference>
<evidence type="ECO:0000256" key="5">
    <source>
        <dbReference type="SAM" id="MobiDB-lite"/>
    </source>
</evidence>
<sequence>MEEKLSSILNVGRGLFKVFQELQRLPWQSKFPLPPAKVLHDHDVLQNDETKQNGFTSEKDQSFRGNVDNQVAGNVTRDTLSGSDNENPTNFLPKEADATQTKVGFQSGNIMNSGEKEQQKLPFDESPTKEMSKTVVEQSHAVPKPQKDSEGSLDVSPKSDSEQNELKYWKTPPRERAVPASPFSRFLGFGSLGMGLVWGAASEATKRIFIGTNGESTNQNSTDSLKPSSYSVFLSEANTNRLAATLCRMRGAALKLGQMLSIQDDNLLPPQLVHALERARHNADIMPRHQLLQVLESELGKHWSERIVQFDWNPIAAASIGQVHQATTVEGVPIAMKIQYPGVARSIDSDLENLKRLLKYLNMLPRGMYIDEALQVAKEELKRECDYLLEASHQQRMGKLLEGHPSIVVPFVIPELCTKAILTSQLVKGAIPVDLVATEDQTVRNRVASLILELTLKELFEFRFMQTDPNFSNFLYHPKQEKLYLLDFGASREYSKEFVDLYLNMVWACSERDREGVIEYSKRLGFLTGDESRTMLDAHCAAAFVVGEPFSSHSVYSFKNSDIARRVAEFGRTMLQERLCPPPKEAYSLHRRLSGAYLLCMKLDAKIPCREMFLHVIESSKNGETLCA</sequence>
<evidence type="ECO:0000256" key="4">
    <source>
        <dbReference type="ARBA" id="ARBA00022840"/>
    </source>
</evidence>
<feature type="domain" description="ABC1 atypical kinase-like" evidence="6">
    <location>
        <begin position="280"/>
        <end position="520"/>
    </location>
</feature>
<proteinExistence type="inferred from homology"/>
<comment type="caution">
    <text evidence="7">The sequence shown here is derived from an EMBL/GenBank/DDBJ whole genome shotgun (WGS) entry which is preliminary data.</text>
</comment>
<evidence type="ECO:0000256" key="1">
    <source>
        <dbReference type="ARBA" id="ARBA00009670"/>
    </source>
</evidence>
<feature type="region of interest" description="Disordered" evidence="5">
    <location>
        <begin position="52"/>
        <end position="166"/>
    </location>
</feature>
<feature type="compositionally biased region" description="Basic and acidic residues" evidence="5">
    <location>
        <begin position="114"/>
        <end position="132"/>
    </location>
</feature>
<dbReference type="AlphaFoldDB" id="A0AAV9ICM8"/>
<keyword evidence="3" id="KW-0547">Nucleotide-binding</keyword>
<keyword evidence="8" id="KW-1185">Reference proteome</keyword>
<protein>
    <recommendedName>
        <fullName evidence="6">ABC1 atypical kinase-like domain-containing protein</fullName>
    </recommendedName>
</protein>
<dbReference type="InterPro" id="IPR051409">
    <property type="entry name" value="Atypical_kinase_ADCK"/>
</dbReference>
<gene>
    <name evidence="7" type="ORF">GAYE_SCF07G2870</name>
</gene>
<name>A0AAV9ICM8_9RHOD</name>
<accession>A0AAV9ICM8</accession>
<keyword evidence="4" id="KW-0067">ATP-binding</keyword>
<evidence type="ECO:0000256" key="2">
    <source>
        <dbReference type="ARBA" id="ARBA00022679"/>
    </source>
</evidence>
<dbReference type="InterPro" id="IPR011009">
    <property type="entry name" value="Kinase-like_dom_sf"/>
</dbReference>
<dbReference type="EMBL" id="JANCYU010000027">
    <property type="protein sequence ID" value="KAK4524966.1"/>
    <property type="molecule type" value="Genomic_DNA"/>
</dbReference>
<feature type="compositionally biased region" description="Basic and acidic residues" evidence="5">
    <location>
        <begin position="157"/>
        <end position="166"/>
    </location>
</feature>
<reference evidence="7 8" key="1">
    <citation type="submission" date="2022-07" db="EMBL/GenBank/DDBJ databases">
        <title>Genome-wide signatures of adaptation to extreme environments.</title>
        <authorList>
            <person name="Cho C.H."/>
            <person name="Yoon H.S."/>
        </authorList>
    </citation>
    <scope>NUCLEOTIDE SEQUENCE [LARGE SCALE GENOMIC DNA]</scope>
    <source>
        <strain evidence="7 8">108.79 E11</strain>
    </source>
</reference>
<dbReference type="GO" id="GO:0006744">
    <property type="term" value="P:ubiquinone biosynthetic process"/>
    <property type="evidence" value="ECO:0007669"/>
    <property type="project" value="TreeGrafter"/>
</dbReference>
<evidence type="ECO:0000256" key="3">
    <source>
        <dbReference type="ARBA" id="ARBA00022741"/>
    </source>
</evidence>
<evidence type="ECO:0000259" key="6">
    <source>
        <dbReference type="Pfam" id="PF03109"/>
    </source>
</evidence>
<keyword evidence="2" id="KW-0808">Transferase</keyword>
<organism evidence="7 8">
    <name type="scientific">Galdieria yellowstonensis</name>
    <dbReference type="NCBI Taxonomy" id="3028027"/>
    <lineage>
        <taxon>Eukaryota</taxon>
        <taxon>Rhodophyta</taxon>
        <taxon>Bangiophyceae</taxon>
        <taxon>Galdieriales</taxon>
        <taxon>Galdieriaceae</taxon>
        <taxon>Galdieria</taxon>
    </lineage>
</organism>
<dbReference type="PANTHER" id="PTHR43851">
    <property type="match status" value="1"/>
</dbReference>
<dbReference type="InterPro" id="IPR034646">
    <property type="entry name" value="ADCK3_dom"/>
</dbReference>
<dbReference type="Pfam" id="PF03109">
    <property type="entry name" value="ABC1"/>
    <property type="match status" value="1"/>
</dbReference>
<feature type="compositionally biased region" description="Polar residues" evidence="5">
    <location>
        <begin position="63"/>
        <end position="90"/>
    </location>
</feature>
<evidence type="ECO:0000313" key="8">
    <source>
        <dbReference type="Proteomes" id="UP001300502"/>
    </source>
</evidence>
<feature type="compositionally biased region" description="Polar residues" evidence="5">
    <location>
        <begin position="98"/>
        <end position="112"/>
    </location>
</feature>
<evidence type="ECO:0000313" key="7">
    <source>
        <dbReference type="EMBL" id="KAK4524966.1"/>
    </source>
</evidence>
<dbReference type="GO" id="GO:0005524">
    <property type="term" value="F:ATP binding"/>
    <property type="evidence" value="ECO:0007669"/>
    <property type="project" value="UniProtKB-KW"/>
</dbReference>